<dbReference type="Proteomes" id="UP001422759">
    <property type="component" value="Unassembled WGS sequence"/>
</dbReference>
<proteinExistence type="predicted"/>
<dbReference type="EMBL" id="BAAANT010000040">
    <property type="protein sequence ID" value="GAA2154006.1"/>
    <property type="molecule type" value="Genomic_DNA"/>
</dbReference>
<organism evidence="1 2">
    <name type="scientific">Kitasatospora kazusensis</name>
    <dbReference type="NCBI Taxonomy" id="407974"/>
    <lineage>
        <taxon>Bacteria</taxon>
        <taxon>Bacillati</taxon>
        <taxon>Actinomycetota</taxon>
        <taxon>Actinomycetes</taxon>
        <taxon>Kitasatosporales</taxon>
        <taxon>Streptomycetaceae</taxon>
        <taxon>Kitasatospora</taxon>
    </lineage>
</organism>
<gene>
    <name evidence="1" type="ORF">GCM10009760_52450</name>
</gene>
<name>A0ABN3A523_9ACTN</name>
<evidence type="ECO:0000313" key="1">
    <source>
        <dbReference type="EMBL" id="GAA2154006.1"/>
    </source>
</evidence>
<protein>
    <submittedName>
        <fullName evidence="1">Uncharacterized protein</fullName>
    </submittedName>
</protein>
<comment type="caution">
    <text evidence="1">The sequence shown here is derived from an EMBL/GenBank/DDBJ whole genome shotgun (WGS) entry which is preliminary data.</text>
</comment>
<sequence>MPYFRDIAEAQVTAPKVLRRTSRCRLVETSGKRRGGATRRKGVQHESAITQLTCGGVQFGAA</sequence>
<accession>A0ABN3A523</accession>
<keyword evidence="2" id="KW-1185">Reference proteome</keyword>
<reference evidence="1 2" key="1">
    <citation type="journal article" date="2019" name="Int. J. Syst. Evol. Microbiol.">
        <title>The Global Catalogue of Microorganisms (GCM) 10K type strain sequencing project: providing services to taxonomists for standard genome sequencing and annotation.</title>
        <authorList>
            <consortium name="The Broad Institute Genomics Platform"/>
            <consortium name="The Broad Institute Genome Sequencing Center for Infectious Disease"/>
            <person name="Wu L."/>
            <person name="Ma J."/>
        </authorList>
    </citation>
    <scope>NUCLEOTIDE SEQUENCE [LARGE SCALE GENOMIC DNA]</scope>
    <source>
        <strain evidence="1 2">JCM 14560</strain>
    </source>
</reference>
<evidence type="ECO:0000313" key="2">
    <source>
        <dbReference type="Proteomes" id="UP001422759"/>
    </source>
</evidence>